<comment type="subcellular location">
    <subcellularLocation>
        <location evidence="2">Nucleus</location>
    </subcellularLocation>
</comment>
<accession>A0A8W8KVE2</accession>
<dbReference type="GO" id="GO:0004518">
    <property type="term" value="F:nuclease activity"/>
    <property type="evidence" value="ECO:0007669"/>
    <property type="project" value="UniProtKB-KW"/>
</dbReference>
<dbReference type="EnsemblMetazoa" id="G2476.1">
    <property type="protein sequence ID" value="G2476.1:cds"/>
    <property type="gene ID" value="G2476"/>
</dbReference>
<keyword evidence="6" id="KW-0378">Hydrolase</keyword>
<evidence type="ECO:0000313" key="9">
    <source>
        <dbReference type="EnsemblMetazoa" id="G2476.1:cds"/>
    </source>
</evidence>
<evidence type="ECO:0000259" key="8">
    <source>
        <dbReference type="Pfam" id="PF13359"/>
    </source>
</evidence>
<dbReference type="Proteomes" id="UP000005408">
    <property type="component" value="Unassembled WGS sequence"/>
</dbReference>
<keyword evidence="10" id="KW-1185">Reference proteome</keyword>
<evidence type="ECO:0000256" key="7">
    <source>
        <dbReference type="ARBA" id="ARBA00023242"/>
    </source>
</evidence>
<dbReference type="GO" id="GO:0046872">
    <property type="term" value="F:metal ion binding"/>
    <property type="evidence" value="ECO:0007669"/>
    <property type="project" value="UniProtKB-KW"/>
</dbReference>
<dbReference type="OMA" id="VTIVACC"/>
<organism evidence="9 10">
    <name type="scientific">Magallana gigas</name>
    <name type="common">Pacific oyster</name>
    <name type="synonym">Crassostrea gigas</name>
    <dbReference type="NCBI Taxonomy" id="29159"/>
    <lineage>
        <taxon>Eukaryota</taxon>
        <taxon>Metazoa</taxon>
        <taxon>Spiralia</taxon>
        <taxon>Lophotrochozoa</taxon>
        <taxon>Mollusca</taxon>
        <taxon>Bivalvia</taxon>
        <taxon>Autobranchia</taxon>
        <taxon>Pteriomorphia</taxon>
        <taxon>Ostreida</taxon>
        <taxon>Ostreoidea</taxon>
        <taxon>Ostreidae</taxon>
        <taxon>Magallana</taxon>
    </lineage>
</organism>
<protein>
    <recommendedName>
        <fullName evidence="8">DDE Tnp4 domain-containing protein</fullName>
    </recommendedName>
</protein>
<evidence type="ECO:0000256" key="2">
    <source>
        <dbReference type="ARBA" id="ARBA00004123"/>
    </source>
</evidence>
<dbReference type="PANTHER" id="PTHR22930:SF85">
    <property type="entry name" value="GH03217P-RELATED"/>
    <property type="match status" value="1"/>
</dbReference>
<name>A0A8W8KVE2_MAGGI</name>
<feature type="domain" description="DDE Tnp4" evidence="8">
    <location>
        <begin position="180"/>
        <end position="330"/>
    </location>
</feature>
<evidence type="ECO:0000256" key="5">
    <source>
        <dbReference type="ARBA" id="ARBA00022723"/>
    </source>
</evidence>
<keyword evidence="7" id="KW-0539">Nucleus</keyword>
<evidence type="ECO:0000256" key="6">
    <source>
        <dbReference type="ARBA" id="ARBA00022801"/>
    </source>
</evidence>
<reference evidence="9" key="1">
    <citation type="submission" date="2022-08" db="UniProtKB">
        <authorList>
            <consortium name="EnsemblMetazoa"/>
        </authorList>
    </citation>
    <scope>IDENTIFICATION</scope>
    <source>
        <strain evidence="9">05x7-T-G4-1.051#20</strain>
    </source>
</reference>
<evidence type="ECO:0000256" key="4">
    <source>
        <dbReference type="ARBA" id="ARBA00022722"/>
    </source>
</evidence>
<dbReference type="InterPro" id="IPR027806">
    <property type="entry name" value="HARBI1_dom"/>
</dbReference>
<proteinExistence type="inferred from homology"/>
<keyword evidence="5" id="KW-0479">Metal-binding</keyword>
<dbReference type="AlphaFoldDB" id="A0A8W8KVE2"/>
<dbReference type="OrthoDB" id="6147640at2759"/>
<comment type="cofactor">
    <cofactor evidence="1">
        <name>a divalent metal cation</name>
        <dbReference type="ChEBI" id="CHEBI:60240"/>
    </cofactor>
</comment>
<evidence type="ECO:0000313" key="10">
    <source>
        <dbReference type="Proteomes" id="UP000005408"/>
    </source>
</evidence>
<sequence length="377" mass="43935">MASKRCLVSAAIIIMTEDEDFDLPDEEFSFVTLFAACSDIQEQRKRYKVERFVQDVVSRYSLDTFKTFFRVSKTTFETILENIQHIPELLLREPAAGRPQISHEKDLLMMLWYIGSQETIRSIADRFNVSESTFHSHNRRLLDVFQKYFLQKFVIWPNDVQTVNNEFEIKKNFPGVIGAIDSTHIRVKPPSGHSNDYFNRKKFHSVILQAVCRGDKRFTDIFCGWPGRVHDARVFQNSPLRQRGPILCGQCHLLGDGAYPCKRWLITPYRNRGNLTRDQIKFNQILSSTRVIIENSFGILKGRFRRLQFVEMNDISYVVKAIITACILHNICILNQDELDEHFDNDPQQVPLIIPMFENDAEGQLKRQLLTRQLAIT</sequence>
<dbReference type="GO" id="GO:0005634">
    <property type="term" value="C:nucleus"/>
    <property type="evidence" value="ECO:0007669"/>
    <property type="project" value="UniProtKB-SubCell"/>
</dbReference>
<keyword evidence="4" id="KW-0540">Nuclease</keyword>
<dbReference type="InterPro" id="IPR045249">
    <property type="entry name" value="HARBI1-like"/>
</dbReference>
<dbReference type="GO" id="GO:0016787">
    <property type="term" value="F:hydrolase activity"/>
    <property type="evidence" value="ECO:0007669"/>
    <property type="project" value="UniProtKB-KW"/>
</dbReference>
<dbReference type="PANTHER" id="PTHR22930">
    <property type="match status" value="1"/>
</dbReference>
<dbReference type="Pfam" id="PF13359">
    <property type="entry name" value="DDE_Tnp_4"/>
    <property type="match status" value="1"/>
</dbReference>
<evidence type="ECO:0000256" key="3">
    <source>
        <dbReference type="ARBA" id="ARBA00006958"/>
    </source>
</evidence>
<evidence type="ECO:0000256" key="1">
    <source>
        <dbReference type="ARBA" id="ARBA00001968"/>
    </source>
</evidence>
<comment type="similarity">
    <text evidence="3">Belongs to the HARBI1 family.</text>
</comment>